<feature type="non-terminal residue" evidence="2">
    <location>
        <position position="36"/>
    </location>
</feature>
<reference evidence="2 3" key="1">
    <citation type="submission" date="2020-12" db="EMBL/GenBank/DDBJ databases">
        <title>Concerted genomic and epigenomic changes stabilize Arabidopsis allopolyploids.</title>
        <authorList>
            <person name="Chen Z."/>
        </authorList>
    </citation>
    <scope>NUCLEOTIDE SEQUENCE [LARGE SCALE GENOMIC DNA]</scope>
    <source>
        <strain evidence="2">Allo738</strain>
        <tissue evidence="2">Leaf</tissue>
    </source>
</reference>
<keyword evidence="3" id="KW-1185">Reference proteome</keyword>
<proteinExistence type="predicted"/>
<evidence type="ECO:0000256" key="1">
    <source>
        <dbReference type="SAM" id="MobiDB-lite"/>
    </source>
</evidence>
<feature type="region of interest" description="Disordered" evidence="1">
    <location>
        <begin position="1"/>
        <end position="36"/>
    </location>
</feature>
<dbReference type="Proteomes" id="UP000694240">
    <property type="component" value="Chromosome 6"/>
</dbReference>
<name>A0A8T2C5Z8_9BRAS</name>
<dbReference type="EMBL" id="JAEFBK010000006">
    <property type="protein sequence ID" value="KAG7593810.1"/>
    <property type="molecule type" value="Genomic_DNA"/>
</dbReference>
<evidence type="ECO:0000313" key="2">
    <source>
        <dbReference type="EMBL" id="KAG7593810.1"/>
    </source>
</evidence>
<accession>A0A8T2C5Z8</accession>
<dbReference type="AlphaFoldDB" id="A0A8T2C5Z8"/>
<evidence type="ECO:0000313" key="3">
    <source>
        <dbReference type="Proteomes" id="UP000694240"/>
    </source>
</evidence>
<feature type="non-terminal residue" evidence="2">
    <location>
        <position position="1"/>
    </location>
</feature>
<sequence length="36" mass="3975">GPNGESESEGADQMVQADQAEHMRIKQIWRNKCGSS</sequence>
<organism evidence="2 3">
    <name type="scientific">Arabidopsis thaliana x Arabidopsis arenosa</name>
    <dbReference type="NCBI Taxonomy" id="1240361"/>
    <lineage>
        <taxon>Eukaryota</taxon>
        <taxon>Viridiplantae</taxon>
        <taxon>Streptophyta</taxon>
        <taxon>Embryophyta</taxon>
        <taxon>Tracheophyta</taxon>
        <taxon>Spermatophyta</taxon>
        <taxon>Magnoliopsida</taxon>
        <taxon>eudicotyledons</taxon>
        <taxon>Gunneridae</taxon>
        <taxon>Pentapetalae</taxon>
        <taxon>rosids</taxon>
        <taxon>malvids</taxon>
        <taxon>Brassicales</taxon>
        <taxon>Brassicaceae</taxon>
        <taxon>Camelineae</taxon>
        <taxon>Arabidopsis</taxon>
    </lineage>
</organism>
<protein>
    <submittedName>
        <fullName evidence="2">Uncharacterized protein</fullName>
    </submittedName>
</protein>
<gene>
    <name evidence="2" type="ORF">ISN45_Aa01g025980</name>
</gene>
<feature type="compositionally biased region" description="Acidic residues" evidence="1">
    <location>
        <begin position="1"/>
        <end position="10"/>
    </location>
</feature>
<comment type="caution">
    <text evidence="2">The sequence shown here is derived from an EMBL/GenBank/DDBJ whole genome shotgun (WGS) entry which is preliminary data.</text>
</comment>